<evidence type="ECO:0000313" key="3">
    <source>
        <dbReference type="EMBL" id="CAK7945244.1"/>
    </source>
</evidence>
<dbReference type="PROSITE" id="PS50013">
    <property type="entry name" value="CHROMO_2"/>
    <property type="match status" value="1"/>
</dbReference>
<dbReference type="SUPFAM" id="SSF54160">
    <property type="entry name" value="Chromo domain-like"/>
    <property type="match status" value="1"/>
</dbReference>
<dbReference type="InterPro" id="IPR000953">
    <property type="entry name" value="Chromo/chromo_shadow_dom"/>
</dbReference>
<dbReference type="InterPro" id="IPR016197">
    <property type="entry name" value="Chromo-like_dom_sf"/>
</dbReference>
<evidence type="ECO:0000256" key="1">
    <source>
        <dbReference type="SAM" id="MobiDB-lite"/>
    </source>
</evidence>
<feature type="compositionally biased region" description="Basic and acidic residues" evidence="1">
    <location>
        <begin position="80"/>
        <end position="107"/>
    </location>
</feature>
<accession>A0AAV1VE76</accession>
<evidence type="ECO:0000313" key="4">
    <source>
        <dbReference type="Proteomes" id="UP001162060"/>
    </source>
</evidence>
<sequence length="208" mass="23484">MKNALALKHLAESLVLLMVGINKGLKSSYLSPRPINNPTSYPLARHEEMSEISRSQAEQRQTQLDASRQCPPSGDAYSAHARDRRVTLALRDQRSSREHTDPHDRVESVFPPPPPPLEDSRGGQRYLVEQLLNHRDVNGRRTSYLVRWRGYPPVLGFLGAPLPLMVDVLGLVEQYDATHPVPQKDRRRKSSRHGRKGISGCQSLRTSQ</sequence>
<name>A0AAV1VE76_9STRA</name>
<proteinExistence type="predicted"/>
<dbReference type="Gene3D" id="2.40.50.40">
    <property type="match status" value="1"/>
</dbReference>
<dbReference type="Proteomes" id="UP001162060">
    <property type="component" value="Unassembled WGS sequence"/>
</dbReference>
<feature type="region of interest" description="Disordered" evidence="1">
    <location>
        <begin position="47"/>
        <end position="122"/>
    </location>
</feature>
<reference evidence="3" key="1">
    <citation type="submission" date="2024-01" db="EMBL/GenBank/DDBJ databases">
        <authorList>
            <person name="Webb A."/>
        </authorList>
    </citation>
    <scope>NUCLEOTIDE SEQUENCE</scope>
    <source>
        <strain evidence="3">Pm1</strain>
    </source>
</reference>
<dbReference type="EMBL" id="CAKLBY020000320">
    <property type="protein sequence ID" value="CAK7945244.1"/>
    <property type="molecule type" value="Genomic_DNA"/>
</dbReference>
<feature type="domain" description="Chromo" evidence="2">
    <location>
        <begin position="126"/>
        <end position="151"/>
    </location>
</feature>
<evidence type="ECO:0000259" key="2">
    <source>
        <dbReference type="PROSITE" id="PS50013"/>
    </source>
</evidence>
<organism evidence="3 4">
    <name type="scientific">Peronospora matthiolae</name>
    <dbReference type="NCBI Taxonomy" id="2874970"/>
    <lineage>
        <taxon>Eukaryota</taxon>
        <taxon>Sar</taxon>
        <taxon>Stramenopiles</taxon>
        <taxon>Oomycota</taxon>
        <taxon>Peronosporomycetes</taxon>
        <taxon>Peronosporales</taxon>
        <taxon>Peronosporaceae</taxon>
        <taxon>Peronospora</taxon>
    </lineage>
</organism>
<gene>
    <name evidence="3" type="ORF">PM001_LOCUS30394</name>
</gene>
<comment type="caution">
    <text evidence="3">The sequence shown here is derived from an EMBL/GenBank/DDBJ whole genome shotgun (WGS) entry which is preliminary data.</text>
</comment>
<dbReference type="CDD" id="cd00024">
    <property type="entry name" value="CD_CSD"/>
    <property type="match status" value="1"/>
</dbReference>
<dbReference type="AlphaFoldDB" id="A0AAV1VE76"/>
<feature type="region of interest" description="Disordered" evidence="1">
    <location>
        <begin position="179"/>
        <end position="208"/>
    </location>
</feature>
<protein>
    <recommendedName>
        <fullName evidence="2">Chromo domain-containing protein</fullName>
    </recommendedName>
</protein>
<feature type="compositionally biased region" description="Polar residues" evidence="1">
    <location>
        <begin position="52"/>
        <end position="66"/>
    </location>
</feature>
<feature type="compositionally biased region" description="Basic residues" evidence="1">
    <location>
        <begin position="185"/>
        <end position="196"/>
    </location>
</feature>